<dbReference type="InterPro" id="IPR036259">
    <property type="entry name" value="MFS_trans_sf"/>
</dbReference>
<feature type="transmembrane region" description="Helical" evidence="7">
    <location>
        <begin position="236"/>
        <end position="254"/>
    </location>
</feature>
<dbReference type="SUPFAM" id="SSF103473">
    <property type="entry name" value="MFS general substrate transporter"/>
    <property type="match status" value="1"/>
</dbReference>
<dbReference type="InterPro" id="IPR011701">
    <property type="entry name" value="MFS"/>
</dbReference>
<dbReference type="InterPro" id="IPR020846">
    <property type="entry name" value="MFS_dom"/>
</dbReference>
<dbReference type="CDD" id="cd17321">
    <property type="entry name" value="MFS_MMR_MDR_like"/>
    <property type="match status" value="1"/>
</dbReference>
<feature type="transmembrane region" description="Helical" evidence="7">
    <location>
        <begin position="172"/>
        <end position="192"/>
    </location>
</feature>
<evidence type="ECO:0000256" key="2">
    <source>
        <dbReference type="ARBA" id="ARBA00022448"/>
    </source>
</evidence>
<feature type="transmembrane region" description="Helical" evidence="7">
    <location>
        <begin position="57"/>
        <end position="78"/>
    </location>
</feature>
<feature type="domain" description="Major facilitator superfamily (MFS) profile" evidence="8">
    <location>
        <begin position="21"/>
        <end position="507"/>
    </location>
</feature>
<reference evidence="9 10" key="1">
    <citation type="submission" date="2021-01" db="EMBL/GenBank/DDBJ databases">
        <title>Whole genome shotgun sequence of Verrucosispora qiuiae NBRC 106684.</title>
        <authorList>
            <person name="Komaki H."/>
            <person name="Tamura T."/>
        </authorList>
    </citation>
    <scope>NUCLEOTIDE SEQUENCE [LARGE SCALE GENOMIC DNA]</scope>
    <source>
        <strain evidence="9 10">NBRC 106684</strain>
    </source>
</reference>
<feature type="transmembrane region" description="Helical" evidence="7">
    <location>
        <begin position="335"/>
        <end position="355"/>
    </location>
</feature>
<feature type="transmembrane region" description="Helical" evidence="7">
    <location>
        <begin position="87"/>
        <end position="106"/>
    </location>
</feature>
<keyword evidence="4 7" id="KW-0812">Transmembrane</keyword>
<protein>
    <submittedName>
        <fullName evidence="9">MFS transporter</fullName>
    </submittedName>
</protein>
<dbReference type="PANTHER" id="PTHR42718">
    <property type="entry name" value="MAJOR FACILITATOR SUPERFAMILY MULTIDRUG TRANSPORTER MFSC"/>
    <property type="match status" value="1"/>
</dbReference>
<dbReference type="Pfam" id="PF07690">
    <property type="entry name" value="MFS_1"/>
    <property type="match status" value="1"/>
</dbReference>
<organism evidence="9 10">
    <name type="scientific">Micromonospora qiuiae</name>
    <dbReference type="NCBI Taxonomy" id="502268"/>
    <lineage>
        <taxon>Bacteria</taxon>
        <taxon>Bacillati</taxon>
        <taxon>Actinomycetota</taxon>
        <taxon>Actinomycetes</taxon>
        <taxon>Micromonosporales</taxon>
        <taxon>Micromonosporaceae</taxon>
        <taxon>Micromonospora</taxon>
    </lineage>
</organism>
<feature type="transmembrane region" description="Helical" evidence="7">
    <location>
        <begin position="19"/>
        <end position="37"/>
    </location>
</feature>
<evidence type="ECO:0000256" key="1">
    <source>
        <dbReference type="ARBA" id="ARBA00004651"/>
    </source>
</evidence>
<feature type="transmembrane region" description="Helical" evidence="7">
    <location>
        <begin position="144"/>
        <end position="166"/>
    </location>
</feature>
<keyword evidence="6 7" id="KW-0472">Membrane</keyword>
<keyword evidence="2" id="KW-0813">Transport</keyword>
<comment type="subcellular location">
    <subcellularLocation>
        <location evidence="1">Cell membrane</location>
        <topology evidence="1">Multi-pass membrane protein</topology>
    </subcellularLocation>
</comment>
<dbReference type="PRINTS" id="PR01036">
    <property type="entry name" value="TCRTETB"/>
</dbReference>
<dbReference type="Gene3D" id="1.20.1250.20">
    <property type="entry name" value="MFS general substrate transporter like domains"/>
    <property type="match status" value="1"/>
</dbReference>
<dbReference type="EMBL" id="BOPC01000001">
    <property type="protein sequence ID" value="GIJ24860.1"/>
    <property type="molecule type" value="Genomic_DNA"/>
</dbReference>
<keyword evidence="5 7" id="KW-1133">Transmembrane helix</keyword>
<evidence type="ECO:0000256" key="6">
    <source>
        <dbReference type="ARBA" id="ARBA00023136"/>
    </source>
</evidence>
<keyword evidence="3" id="KW-1003">Cell membrane</keyword>
<proteinExistence type="predicted"/>
<feature type="transmembrane region" description="Helical" evidence="7">
    <location>
        <begin position="410"/>
        <end position="427"/>
    </location>
</feature>
<sequence>MTQQLAGVRLEQVAGRREWIGLAVLALPALLASLELTVTHLALPTIGKDLTASSTQLLWIVDVYAFLLAGSLITMGVWGDRIGRRRLLLIGAAGYGVASVGAAYAPTVELLIGARAVMGVAGSTLMPATLSLVTAMFGQPRQRAVAIGIIVASVSGGTAIGPLTGGWLLERFWWGSVFLLGVPVMALLLVVGPRLLPERREPTAGRLDIVSALLSLAAVLPVVYGLKRIAAEGAHVASLAAVAVGLACAVLFGWRQRGKADPFIDLRLFINREFSVAAATLAVGIFVLWGSNYAIAQYLQLVHGLSPLAAGMWTAPSAVGVIVGSTLAPRIARKVRPAVVTAVGLAVAAVGYGVLTQVEVGGLATLVAGAVVVSAGLGPMMALATDMVVGAAPARRAGAAAAISSTAPQLGGAFGIAILGSVITVVYQQDMAVGVPASVPDVAAAAARDNLNAALVASGRLPEGLGDQLLGAAREAFTHGFQLMAAVSAVLMVVTSLLVVIILGRVRR</sequence>
<feature type="transmembrane region" description="Helical" evidence="7">
    <location>
        <begin position="274"/>
        <end position="296"/>
    </location>
</feature>
<evidence type="ECO:0000313" key="9">
    <source>
        <dbReference type="EMBL" id="GIJ24860.1"/>
    </source>
</evidence>
<evidence type="ECO:0000259" key="8">
    <source>
        <dbReference type="PROSITE" id="PS50850"/>
    </source>
</evidence>
<dbReference type="PROSITE" id="PS50850">
    <property type="entry name" value="MFS"/>
    <property type="match status" value="1"/>
</dbReference>
<feature type="transmembrane region" description="Helical" evidence="7">
    <location>
        <begin position="308"/>
        <end position="328"/>
    </location>
</feature>
<feature type="transmembrane region" description="Helical" evidence="7">
    <location>
        <begin position="112"/>
        <end position="137"/>
    </location>
</feature>
<evidence type="ECO:0000313" key="10">
    <source>
        <dbReference type="Proteomes" id="UP000653076"/>
    </source>
</evidence>
<keyword evidence="10" id="KW-1185">Reference proteome</keyword>
<dbReference type="PANTHER" id="PTHR42718:SF47">
    <property type="entry name" value="METHYL VIOLOGEN RESISTANCE PROTEIN SMVA"/>
    <property type="match status" value="1"/>
</dbReference>
<feature type="transmembrane region" description="Helical" evidence="7">
    <location>
        <begin position="204"/>
        <end position="224"/>
    </location>
</feature>
<comment type="caution">
    <text evidence="9">The sequence shown here is derived from an EMBL/GenBank/DDBJ whole genome shotgun (WGS) entry which is preliminary data.</text>
</comment>
<accession>A0ABQ4J4C1</accession>
<feature type="transmembrane region" description="Helical" evidence="7">
    <location>
        <begin position="483"/>
        <end position="504"/>
    </location>
</feature>
<evidence type="ECO:0000256" key="7">
    <source>
        <dbReference type="SAM" id="Phobius"/>
    </source>
</evidence>
<dbReference type="Gene3D" id="1.20.1720.10">
    <property type="entry name" value="Multidrug resistance protein D"/>
    <property type="match status" value="1"/>
</dbReference>
<dbReference type="Proteomes" id="UP000653076">
    <property type="component" value="Unassembled WGS sequence"/>
</dbReference>
<evidence type="ECO:0000256" key="4">
    <source>
        <dbReference type="ARBA" id="ARBA00022692"/>
    </source>
</evidence>
<dbReference type="RefSeq" id="WP_204031731.1">
    <property type="nucleotide sequence ID" value="NZ_BOPC01000001.1"/>
</dbReference>
<gene>
    <name evidence="9" type="ORF">Vqi01_00220</name>
</gene>
<feature type="transmembrane region" description="Helical" evidence="7">
    <location>
        <begin position="367"/>
        <end position="389"/>
    </location>
</feature>
<name>A0ABQ4J4C1_9ACTN</name>
<evidence type="ECO:0000256" key="5">
    <source>
        <dbReference type="ARBA" id="ARBA00022989"/>
    </source>
</evidence>
<evidence type="ECO:0000256" key="3">
    <source>
        <dbReference type="ARBA" id="ARBA00022475"/>
    </source>
</evidence>